<accession>A0A0S4MM47</accession>
<dbReference type="AlphaFoldDB" id="A0A0S4MM47"/>
<evidence type="ECO:0000313" key="1">
    <source>
        <dbReference type="EMBL" id="CUT98704.1"/>
    </source>
</evidence>
<organism evidence="1 2">
    <name type="scientific">Echinococcus multilocularis</name>
    <name type="common">Fox tapeworm</name>
    <dbReference type="NCBI Taxonomy" id="6211"/>
    <lineage>
        <taxon>Eukaryota</taxon>
        <taxon>Metazoa</taxon>
        <taxon>Spiralia</taxon>
        <taxon>Lophotrochozoa</taxon>
        <taxon>Platyhelminthes</taxon>
        <taxon>Cestoda</taxon>
        <taxon>Eucestoda</taxon>
        <taxon>Cyclophyllidea</taxon>
        <taxon>Taeniidae</taxon>
        <taxon>Echinococcus</taxon>
    </lineage>
</organism>
<reference evidence="1" key="1">
    <citation type="journal article" date="2013" name="Nature">
        <title>The genomes of four tapeworm species reveal adaptations to parasitism.</title>
        <authorList>
            <person name="Tsai I.J."/>
            <person name="Zarowiecki M."/>
            <person name="Holroyd N."/>
            <person name="Garciarrubio A."/>
            <person name="Sanchez-Flores A."/>
            <person name="Brooks K.L."/>
            <person name="Tracey A."/>
            <person name="Bobes R.J."/>
            <person name="Fragoso G."/>
            <person name="Sciutto E."/>
            <person name="Aslett M."/>
            <person name="Beasley H."/>
            <person name="Bennett H.M."/>
            <person name="Cai J."/>
            <person name="Camicia F."/>
            <person name="Clark R."/>
            <person name="Cucher M."/>
            <person name="De Silva N."/>
            <person name="Day T.A."/>
            <person name="Deplazes P."/>
            <person name="Estrada K."/>
            <person name="Fernandez C."/>
            <person name="Holland P.W."/>
            <person name="Hou J."/>
            <person name="Hu S."/>
            <person name="Huckvale T."/>
            <person name="Hung S.S."/>
            <person name="Kamenetzky L."/>
            <person name="Keane J.A."/>
            <person name="Kiss F."/>
            <person name="Koziol U."/>
            <person name="Lambert O."/>
            <person name="Liu K."/>
            <person name="Luo X."/>
            <person name="Luo Y."/>
            <person name="Macchiaroli N."/>
            <person name="Nichol S."/>
            <person name="Paps J."/>
            <person name="Parkinson J."/>
            <person name="Pouchkina-Stantcheva N."/>
            <person name="Riddiford N."/>
            <person name="Rosenzvit M."/>
            <person name="Salinas G."/>
            <person name="Wasmuth J.D."/>
            <person name="Zamanian M."/>
            <person name="Zheng Y."/>
            <person name="Cai X."/>
            <person name="Soberon X."/>
            <person name="Olson P.D."/>
            <person name="Laclette J.P."/>
            <person name="Brehm K."/>
            <person name="Berriman M."/>
            <person name="Garciarrubio A."/>
            <person name="Bobes R.J."/>
            <person name="Fragoso G."/>
            <person name="Sanchez-Flores A."/>
            <person name="Estrada K."/>
            <person name="Cevallos M.A."/>
            <person name="Morett E."/>
            <person name="Gonzalez V."/>
            <person name="Portillo T."/>
            <person name="Ochoa-Leyva A."/>
            <person name="Jose M.V."/>
            <person name="Sciutto E."/>
            <person name="Landa A."/>
            <person name="Jimenez L."/>
            <person name="Valdes V."/>
            <person name="Carrero J.C."/>
            <person name="Larralde C."/>
            <person name="Morales-Montor J."/>
            <person name="Limon-Lason J."/>
            <person name="Soberon X."/>
            <person name="Laclette J.P."/>
        </authorList>
    </citation>
    <scope>NUCLEOTIDE SEQUENCE [LARGE SCALE GENOMIC DNA]</scope>
</reference>
<name>A0A0S4MM47_ECHMU</name>
<dbReference type="EMBL" id="LN902844">
    <property type="protein sequence ID" value="CUT98704.1"/>
    <property type="molecule type" value="Genomic_DNA"/>
</dbReference>
<evidence type="ECO:0000313" key="2">
    <source>
        <dbReference type="Proteomes" id="UP000017246"/>
    </source>
</evidence>
<proteinExistence type="predicted"/>
<protein>
    <submittedName>
        <fullName evidence="1">CRE-UNC-76 protein</fullName>
    </submittedName>
</protein>
<dbReference type="Proteomes" id="UP000017246">
    <property type="component" value="Unassembled WGS sequence"/>
</dbReference>
<reference evidence="1" key="2">
    <citation type="submission" date="2015-11" db="EMBL/GenBank/DDBJ databases">
        <authorList>
            <person name="Zhang Y."/>
            <person name="Guo Z."/>
        </authorList>
    </citation>
    <scope>NUCLEOTIDE SEQUENCE</scope>
</reference>
<sequence>MGNLDGTTRLARKRRRIFQPDRLTKDGRGMIDAQKLPGRRSSSALTYHAMRHSENGQISLTYLVLSSLPCHQLH</sequence>
<keyword evidence="2" id="KW-1185">Reference proteome</keyword>